<protein>
    <recommendedName>
        <fullName evidence="6">Mutator family transposase</fullName>
    </recommendedName>
</protein>
<keyword evidence="3 6" id="KW-0815">Transposition</keyword>
<evidence type="ECO:0000256" key="2">
    <source>
        <dbReference type="ARBA" id="ARBA00010961"/>
    </source>
</evidence>
<evidence type="ECO:0000256" key="5">
    <source>
        <dbReference type="ARBA" id="ARBA00023172"/>
    </source>
</evidence>
<keyword evidence="6" id="KW-0814">Transposable element</keyword>
<proteinExistence type="inferred from homology"/>
<dbReference type="GO" id="GO:0003677">
    <property type="term" value="F:DNA binding"/>
    <property type="evidence" value="ECO:0007669"/>
    <property type="project" value="UniProtKB-UniRule"/>
</dbReference>
<name>B4Y5L1_9BACT</name>
<sequence length="430" mass="48382">MIPALERWTGDYAMTKDTTKTAAIAADIMLFDNWFDPIEDGVRARVRGFIETMLEEELDEALSRPRYGRRKASDNDAPASVVGCRHGHRKRTLTGTFGKTEIAVPRARVVGEDGKTREWKSKSLRAYQRRTKAADALIAGAYLAGTNTRRVRRALKAAFAGEVGKDVVSRTWRKVKGDWDAWNARSLTDEPIIRLILDGTVVRVRLDRKATSISLLVALGVRADGQKVLLAIKNMGGESEAAWRALLDDLVKRGLKTPELVIVDGAPGLEKALAALWSDVPVQRCTVHKHRNLLAHAPERLHEEISNDYKDMIYAATKQEVEAKRKAFIRKWRLKCRAVADSLEEAGDKLFTFTRFPQSQWKSIRTTNAIERLHEEFKRRIKTQTVLPSAETAAMLFWALMASGQIIMRKVDGWQSLAEKPDDQIIDLAA</sequence>
<dbReference type="Pfam" id="PF00872">
    <property type="entry name" value="Transposase_mut"/>
    <property type="match status" value="1"/>
</dbReference>
<evidence type="ECO:0000256" key="1">
    <source>
        <dbReference type="ARBA" id="ARBA00002190"/>
    </source>
</evidence>
<evidence type="ECO:0000256" key="4">
    <source>
        <dbReference type="ARBA" id="ARBA00023125"/>
    </source>
</evidence>
<accession>B4Y5L1</accession>
<evidence type="ECO:0000256" key="7">
    <source>
        <dbReference type="SAM" id="MobiDB-lite"/>
    </source>
</evidence>
<keyword evidence="4 6" id="KW-0238">DNA-binding</keyword>
<dbReference type="PANTHER" id="PTHR33217:SF7">
    <property type="entry name" value="TRANSPOSASE FOR INSERTION SEQUENCE ELEMENT IS1081"/>
    <property type="match status" value="1"/>
</dbReference>
<evidence type="ECO:0000313" key="8">
    <source>
        <dbReference type="EMBL" id="ACB32188.1"/>
    </source>
</evidence>
<keyword evidence="5 6" id="KW-0233">DNA recombination</keyword>
<dbReference type="PANTHER" id="PTHR33217">
    <property type="entry name" value="TRANSPOSASE FOR INSERTION SEQUENCE ELEMENT IS1081"/>
    <property type="match status" value="1"/>
</dbReference>
<feature type="region of interest" description="Disordered" evidence="7">
    <location>
        <begin position="65"/>
        <end position="85"/>
    </location>
</feature>
<dbReference type="GO" id="GO:0004803">
    <property type="term" value="F:transposase activity"/>
    <property type="evidence" value="ECO:0007669"/>
    <property type="project" value="UniProtKB-UniRule"/>
</dbReference>
<comment type="similarity">
    <text evidence="2 6">Belongs to the transposase mutator family.</text>
</comment>
<dbReference type="GO" id="GO:0006313">
    <property type="term" value="P:DNA transposition"/>
    <property type="evidence" value="ECO:0007669"/>
    <property type="project" value="UniProtKB-UniRule"/>
</dbReference>
<organism evidence="8">
    <name type="scientific">uncultured bacterium 16A2</name>
    <dbReference type="NCBI Taxonomy" id="508711"/>
    <lineage>
        <taxon>Bacteria</taxon>
        <taxon>environmental samples</taxon>
    </lineage>
</organism>
<dbReference type="InterPro" id="IPR001207">
    <property type="entry name" value="Transposase_mutator"/>
</dbReference>
<comment type="function">
    <text evidence="1 6">Required for the transposition of the insertion element.</text>
</comment>
<evidence type="ECO:0000256" key="3">
    <source>
        <dbReference type="ARBA" id="ARBA00022578"/>
    </source>
</evidence>
<evidence type="ECO:0000256" key="6">
    <source>
        <dbReference type="RuleBase" id="RU365089"/>
    </source>
</evidence>
<dbReference type="AlphaFoldDB" id="B4Y5L1"/>
<reference evidence="8" key="1">
    <citation type="journal article" date="2008" name="Environ. Microbiol.">
        <title>Revealing the uncultivated majority: combining DNA stable-isotope probing, multiple displacement amplification and metagenomic analyses of uncultivated Methylocystis in acidic peatlands.</title>
        <authorList>
            <person name="Chen Y."/>
            <person name="Dumont M.G."/>
            <person name="Neufeld J.D."/>
            <person name="Bodrossy L."/>
            <person name="Stralis-Pavese N."/>
            <person name="McNamara N.P."/>
            <person name="Ostle N."/>
            <person name="Briones M.J."/>
            <person name="Murrell J.C."/>
        </authorList>
    </citation>
    <scope>NUCLEOTIDE SEQUENCE</scope>
</reference>
<dbReference type="NCBIfam" id="NF033543">
    <property type="entry name" value="transpos_IS256"/>
    <property type="match status" value="1"/>
</dbReference>
<dbReference type="EMBL" id="EU362857">
    <property type="protein sequence ID" value="ACB32188.1"/>
    <property type="molecule type" value="Genomic_DNA"/>
</dbReference>